<gene>
    <name evidence="2" type="ORF">TWF481_005446</name>
</gene>
<evidence type="ECO:0000256" key="1">
    <source>
        <dbReference type="SAM" id="MobiDB-lite"/>
    </source>
</evidence>
<name>A0AAV9WEG9_9PEZI</name>
<proteinExistence type="predicted"/>
<dbReference type="EMBL" id="JAVHJL010000003">
    <property type="protein sequence ID" value="KAK6506990.1"/>
    <property type="molecule type" value="Genomic_DNA"/>
</dbReference>
<protein>
    <submittedName>
        <fullName evidence="2">Uncharacterized protein</fullName>
    </submittedName>
</protein>
<dbReference type="Proteomes" id="UP001370758">
    <property type="component" value="Unassembled WGS sequence"/>
</dbReference>
<keyword evidence="3" id="KW-1185">Reference proteome</keyword>
<evidence type="ECO:0000313" key="3">
    <source>
        <dbReference type="Proteomes" id="UP001370758"/>
    </source>
</evidence>
<feature type="region of interest" description="Disordered" evidence="1">
    <location>
        <begin position="34"/>
        <end position="135"/>
    </location>
</feature>
<sequence>MEHFAPFVSNTASARYETAELVSSITLVQDAVREREEGEEFESHELPGRGTYPGHGLGNFHEIPTTARPTNPSPSPSSPPPNPRQTGPAGRPGATLNNPFNAFDTPEFYWHPASPTTTTPTAHAAPPPPPPPPRRRYKPVESPQFLPEYVVDNFLKANPGQDGFFCVFRKTYILKSDGMTTHEGALPANQTTFWRADKVLGHLFEVTEWGSLVYHGPFKDDESEFVGYWSKKSTIKAVSPPENEATHTLLYFPKPGYHNSSSTLIRLDSLASITPRQSRSSEYHLEMVQESCTSPGESCRHKKDVDWPWRESWRRLFNVAGCETNPTQSLLYMNFPQLIAFIVSTGRVPPRQVFRYLSLAKKNVAVYGQNSPVQVSVNRASKDHYYKYYYPSITLRIPLGGWEDQGWNYTELGSMGVLIS</sequence>
<dbReference type="AlphaFoldDB" id="A0AAV9WEG9"/>
<feature type="compositionally biased region" description="Pro residues" evidence="1">
    <location>
        <begin position="71"/>
        <end position="83"/>
    </location>
</feature>
<comment type="caution">
    <text evidence="2">The sequence shown here is derived from an EMBL/GenBank/DDBJ whole genome shotgun (WGS) entry which is preliminary data.</text>
</comment>
<accession>A0AAV9WEG9</accession>
<evidence type="ECO:0000313" key="2">
    <source>
        <dbReference type="EMBL" id="KAK6506990.1"/>
    </source>
</evidence>
<feature type="compositionally biased region" description="Basic and acidic residues" evidence="1">
    <location>
        <begin position="34"/>
        <end position="47"/>
    </location>
</feature>
<organism evidence="2 3">
    <name type="scientific">Arthrobotrys musiformis</name>
    <dbReference type="NCBI Taxonomy" id="47236"/>
    <lineage>
        <taxon>Eukaryota</taxon>
        <taxon>Fungi</taxon>
        <taxon>Dikarya</taxon>
        <taxon>Ascomycota</taxon>
        <taxon>Pezizomycotina</taxon>
        <taxon>Orbiliomycetes</taxon>
        <taxon>Orbiliales</taxon>
        <taxon>Orbiliaceae</taxon>
        <taxon>Arthrobotrys</taxon>
    </lineage>
</organism>
<feature type="compositionally biased region" description="Low complexity" evidence="1">
    <location>
        <begin position="112"/>
        <end position="124"/>
    </location>
</feature>
<reference evidence="2 3" key="1">
    <citation type="submission" date="2023-08" db="EMBL/GenBank/DDBJ databases">
        <authorList>
            <person name="Palmer J.M."/>
        </authorList>
    </citation>
    <scope>NUCLEOTIDE SEQUENCE [LARGE SCALE GENOMIC DNA]</scope>
    <source>
        <strain evidence="2 3">TWF481</strain>
    </source>
</reference>